<dbReference type="PIRSF" id="PIRSF002939">
    <property type="entry name" value="RNA_polymerase_sigma-H_factor"/>
    <property type="match status" value="1"/>
</dbReference>
<comment type="function">
    <text evidence="7">Sigma factors are initiation factors that promote the attachment of RNA polymerase to specific initiation sites and are then released. Sigma-S contributes to the protection against external stress, thus playing a role in cellular fitness and survival.</text>
</comment>
<evidence type="ECO:0000256" key="7">
    <source>
        <dbReference type="ARBA" id="ARBA00024701"/>
    </source>
</evidence>
<dbReference type="GO" id="GO:0003677">
    <property type="term" value="F:DNA binding"/>
    <property type="evidence" value="ECO:0007669"/>
    <property type="project" value="UniProtKB-KW"/>
</dbReference>
<dbReference type="InterPro" id="IPR014284">
    <property type="entry name" value="RNA_pol_sigma-70_dom"/>
</dbReference>
<dbReference type="GO" id="GO:0006352">
    <property type="term" value="P:DNA-templated transcription initiation"/>
    <property type="evidence" value="ECO:0007669"/>
    <property type="project" value="InterPro"/>
</dbReference>
<dbReference type="EMBL" id="DXCQ01000035">
    <property type="protein sequence ID" value="HIY96949.1"/>
    <property type="molecule type" value="Genomic_DNA"/>
</dbReference>
<dbReference type="InterPro" id="IPR013249">
    <property type="entry name" value="RNA_pol_sigma70_r4_t2"/>
</dbReference>
<protein>
    <recommendedName>
        <fullName evidence="2">RNA polymerase sigma factor SigS</fullName>
    </recommendedName>
</protein>
<dbReference type="Gene3D" id="1.10.10.10">
    <property type="entry name" value="Winged helix-like DNA-binding domain superfamily/Winged helix DNA-binding domain"/>
    <property type="match status" value="1"/>
</dbReference>
<keyword evidence="5" id="KW-0238">DNA-binding</keyword>
<name>A0A9D1ZWB4_9FIRM</name>
<evidence type="ECO:0000256" key="2">
    <source>
        <dbReference type="ARBA" id="ARBA00021245"/>
    </source>
</evidence>
<comment type="caution">
    <text evidence="9">The sequence shown here is derived from an EMBL/GenBank/DDBJ whole genome shotgun (WGS) entry which is preliminary data.</text>
</comment>
<dbReference type="Proteomes" id="UP000886750">
    <property type="component" value="Unassembled WGS sequence"/>
</dbReference>
<dbReference type="SUPFAM" id="SSF88946">
    <property type="entry name" value="Sigma2 domain of RNA polymerase sigma factors"/>
    <property type="match status" value="1"/>
</dbReference>
<accession>A0A9D1ZWB4</accession>
<evidence type="ECO:0000256" key="3">
    <source>
        <dbReference type="ARBA" id="ARBA00023015"/>
    </source>
</evidence>
<evidence type="ECO:0000256" key="4">
    <source>
        <dbReference type="ARBA" id="ARBA00023082"/>
    </source>
</evidence>
<evidence type="ECO:0000313" key="9">
    <source>
        <dbReference type="EMBL" id="HIY96949.1"/>
    </source>
</evidence>
<evidence type="ECO:0000259" key="8">
    <source>
        <dbReference type="PROSITE" id="PS00715"/>
    </source>
</evidence>
<dbReference type="GO" id="GO:0016987">
    <property type="term" value="F:sigma factor activity"/>
    <property type="evidence" value="ECO:0007669"/>
    <property type="project" value="UniProtKB-KW"/>
</dbReference>
<dbReference type="InterPro" id="IPR016371">
    <property type="entry name" value="RNA_pol_sigma-H_factor"/>
</dbReference>
<organism evidence="9 10">
    <name type="scientific">Candidatus Borkfalkia excrementigallinarum</name>
    <dbReference type="NCBI Taxonomy" id="2838506"/>
    <lineage>
        <taxon>Bacteria</taxon>
        <taxon>Bacillati</taxon>
        <taxon>Bacillota</taxon>
        <taxon>Clostridia</taxon>
        <taxon>Christensenellales</taxon>
        <taxon>Christensenellaceae</taxon>
        <taxon>Candidatus Borkfalkia</taxon>
    </lineage>
</organism>
<sequence>MKEISDEQLAFAARSGDKAAAEQLLRRYKNSVRGVARSFFLEGGETEDLVQEGMIGLYNAVTDFREGGMSFKNFAYLCINRRIMSAVKSASRKKHIPLNSYVPLDTDGQELISPYDPERAVISVEEQEEFLKNLQSELSPAEFRALSLYMEGLTIAEIAARENKSEKSCENAVQRAKRKAAAILQKQ</sequence>
<evidence type="ECO:0000256" key="5">
    <source>
        <dbReference type="ARBA" id="ARBA00023125"/>
    </source>
</evidence>
<reference evidence="9" key="2">
    <citation type="submission" date="2021-04" db="EMBL/GenBank/DDBJ databases">
        <authorList>
            <person name="Gilroy R."/>
        </authorList>
    </citation>
    <scope>NUCLEOTIDE SEQUENCE</scope>
    <source>
        <strain evidence="9">1345</strain>
    </source>
</reference>
<dbReference type="NCBIfam" id="TIGR02937">
    <property type="entry name" value="sigma70-ECF"/>
    <property type="match status" value="1"/>
</dbReference>
<dbReference type="InterPro" id="IPR000943">
    <property type="entry name" value="RNA_pol_sigma70"/>
</dbReference>
<proteinExistence type="inferred from homology"/>
<comment type="similarity">
    <text evidence="1">Belongs to the sigma-70 factor family.</text>
</comment>
<feature type="domain" description="RNA polymerase sigma-70" evidence="8">
    <location>
        <begin position="48"/>
        <end position="61"/>
    </location>
</feature>
<dbReference type="InterPro" id="IPR016032">
    <property type="entry name" value="Sig_transdc_resp-reg_C-effctor"/>
</dbReference>
<dbReference type="InterPro" id="IPR013325">
    <property type="entry name" value="RNA_pol_sigma_r2"/>
</dbReference>
<keyword evidence="3" id="KW-0805">Transcription regulation</keyword>
<evidence type="ECO:0000256" key="1">
    <source>
        <dbReference type="ARBA" id="ARBA00007788"/>
    </source>
</evidence>
<dbReference type="Pfam" id="PF04542">
    <property type="entry name" value="Sigma70_r2"/>
    <property type="match status" value="1"/>
</dbReference>
<dbReference type="Gene3D" id="1.10.1740.10">
    <property type="match status" value="1"/>
</dbReference>
<dbReference type="InterPro" id="IPR039425">
    <property type="entry name" value="RNA_pol_sigma-70-like"/>
</dbReference>
<dbReference type="AlphaFoldDB" id="A0A9D1ZWB4"/>
<gene>
    <name evidence="9" type="ORF">H9729_04605</name>
</gene>
<reference evidence="9" key="1">
    <citation type="journal article" date="2021" name="PeerJ">
        <title>Extensive microbial diversity within the chicken gut microbiome revealed by metagenomics and culture.</title>
        <authorList>
            <person name="Gilroy R."/>
            <person name="Ravi A."/>
            <person name="Getino M."/>
            <person name="Pursley I."/>
            <person name="Horton D.L."/>
            <person name="Alikhan N.F."/>
            <person name="Baker D."/>
            <person name="Gharbi K."/>
            <person name="Hall N."/>
            <person name="Watson M."/>
            <person name="Adriaenssens E.M."/>
            <person name="Foster-Nyarko E."/>
            <person name="Jarju S."/>
            <person name="Secka A."/>
            <person name="Antonio M."/>
            <person name="Oren A."/>
            <person name="Chaudhuri R.R."/>
            <person name="La Ragione R."/>
            <person name="Hildebrand F."/>
            <person name="Pallen M.J."/>
        </authorList>
    </citation>
    <scope>NUCLEOTIDE SEQUENCE</scope>
    <source>
        <strain evidence="9">1345</strain>
    </source>
</reference>
<dbReference type="Pfam" id="PF08281">
    <property type="entry name" value="Sigma70_r4_2"/>
    <property type="match status" value="1"/>
</dbReference>
<dbReference type="InterPro" id="IPR007627">
    <property type="entry name" value="RNA_pol_sigma70_r2"/>
</dbReference>
<dbReference type="SUPFAM" id="SSF46894">
    <property type="entry name" value="C-terminal effector domain of the bipartite response regulators"/>
    <property type="match status" value="1"/>
</dbReference>
<evidence type="ECO:0000256" key="6">
    <source>
        <dbReference type="ARBA" id="ARBA00023163"/>
    </source>
</evidence>
<dbReference type="PANTHER" id="PTHR43133">
    <property type="entry name" value="RNA POLYMERASE ECF-TYPE SIGMA FACTO"/>
    <property type="match status" value="1"/>
</dbReference>
<dbReference type="PANTHER" id="PTHR43133:SF51">
    <property type="entry name" value="RNA POLYMERASE SIGMA FACTOR"/>
    <property type="match status" value="1"/>
</dbReference>
<keyword evidence="4" id="KW-0731">Sigma factor</keyword>
<evidence type="ECO:0000313" key="10">
    <source>
        <dbReference type="Proteomes" id="UP000886750"/>
    </source>
</evidence>
<keyword evidence="6" id="KW-0804">Transcription</keyword>
<dbReference type="PROSITE" id="PS00715">
    <property type="entry name" value="SIGMA70_1"/>
    <property type="match status" value="1"/>
</dbReference>
<dbReference type="InterPro" id="IPR036388">
    <property type="entry name" value="WH-like_DNA-bd_sf"/>
</dbReference>